<dbReference type="SUPFAM" id="SSF56349">
    <property type="entry name" value="DNA breaking-rejoining enzymes"/>
    <property type="match status" value="1"/>
</dbReference>
<evidence type="ECO:0000256" key="2">
    <source>
        <dbReference type="ARBA" id="ARBA00022908"/>
    </source>
</evidence>
<sequence>MKTVENLADFMTYLTTNLGMDAGRSEWSCYWVERFLQNNDLPAPGQRKESLRTFLHAVAQTKPDHVVQYANEALQRWFLFLDVCGGSTNNAGDDDWQRWREYTSGLTQRVREVLRLKHRAYRTEQTYLGWLARFFSFLEAHRGFPGKDQIDVDDLRAWLSWLAAEKQVAAGTQNQALNALLPLYRSVLGLEIQGLDTTLRAKPTRRLPVVFTRPEIAAVFSRLPLPYRLMVQLIYGGGLRLEECLSLRVKDLDFSNAFLTVRCGKGDKDRITLFPEILHEPVRTHLQEQRIVWERDRRNADPGVSVPHGLRRKYPGLSREWGWFWLFPASGFCNDPRSGERVRWHIHPSVLQKQVKIALRAAGIAKHASVHTFRHSFATHLVEDGYDIRIVQDLFGHANLQTTMIYTHVAARNKLGVRSPLQGLL</sequence>
<dbReference type="Pfam" id="PF00589">
    <property type="entry name" value="Phage_integrase"/>
    <property type="match status" value="1"/>
</dbReference>
<dbReference type="InterPro" id="IPR002104">
    <property type="entry name" value="Integrase_catalytic"/>
</dbReference>
<organism evidence="8 9">
    <name type="scientific">Spirochaeta africana (strain ATCC 700263 / DSM 8902 / Z-7692)</name>
    <dbReference type="NCBI Taxonomy" id="889378"/>
    <lineage>
        <taxon>Bacteria</taxon>
        <taxon>Pseudomonadati</taxon>
        <taxon>Spirochaetota</taxon>
        <taxon>Spirochaetia</taxon>
        <taxon>Spirochaetales</taxon>
        <taxon>Spirochaetaceae</taxon>
        <taxon>Spirochaeta</taxon>
    </lineage>
</organism>
<dbReference type="InterPro" id="IPR010998">
    <property type="entry name" value="Integrase_recombinase_N"/>
</dbReference>
<keyword evidence="4" id="KW-0233">DNA recombination</keyword>
<dbReference type="PATRIC" id="fig|889378.3.peg.1400"/>
<evidence type="ECO:0000259" key="7">
    <source>
        <dbReference type="PROSITE" id="PS51900"/>
    </source>
</evidence>
<dbReference type="GO" id="GO:0006310">
    <property type="term" value="P:DNA recombination"/>
    <property type="evidence" value="ECO:0007669"/>
    <property type="project" value="UniProtKB-KW"/>
</dbReference>
<dbReference type="Gene3D" id="1.10.150.130">
    <property type="match status" value="1"/>
</dbReference>
<feature type="domain" description="Core-binding (CB)" evidence="7">
    <location>
        <begin position="101"/>
        <end position="188"/>
    </location>
</feature>
<evidence type="ECO:0000256" key="1">
    <source>
        <dbReference type="ARBA" id="ARBA00008857"/>
    </source>
</evidence>
<dbReference type="InterPro" id="IPR011010">
    <property type="entry name" value="DNA_brk_join_enz"/>
</dbReference>
<accession>H9UIY1</accession>
<dbReference type="HOGENOM" id="CLU_027562_37_0_12"/>
<keyword evidence="9" id="KW-1185">Reference proteome</keyword>
<dbReference type="Proteomes" id="UP000007383">
    <property type="component" value="Chromosome"/>
</dbReference>
<keyword evidence="2" id="KW-0229">DNA integration</keyword>
<dbReference type="GO" id="GO:0015074">
    <property type="term" value="P:DNA integration"/>
    <property type="evidence" value="ECO:0007669"/>
    <property type="project" value="UniProtKB-KW"/>
</dbReference>
<dbReference type="NCBIfam" id="TIGR02249">
    <property type="entry name" value="integrase_gron"/>
    <property type="match status" value="1"/>
</dbReference>
<protein>
    <submittedName>
        <fullName evidence="8">Integron integrase</fullName>
    </submittedName>
</protein>
<dbReference type="RefSeq" id="WP_014455458.1">
    <property type="nucleotide sequence ID" value="NC_017098.1"/>
</dbReference>
<dbReference type="InterPro" id="IPR050090">
    <property type="entry name" value="Tyrosine_recombinase_XerCD"/>
</dbReference>
<keyword evidence="3 5" id="KW-0238">DNA-binding</keyword>
<dbReference type="InterPro" id="IPR013762">
    <property type="entry name" value="Integrase-like_cat_sf"/>
</dbReference>
<evidence type="ECO:0000256" key="4">
    <source>
        <dbReference type="ARBA" id="ARBA00023172"/>
    </source>
</evidence>
<dbReference type="PANTHER" id="PTHR30349">
    <property type="entry name" value="PHAGE INTEGRASE-RELATED"/>
    <property type="match status" value="1"/>
</dbReference>
<evidence type="ECO:0000313" key="9">
    <source>
        <dbReference type="Proteomes" id="UP000007383"/>
    </source>
</evidence>
<evidence type="ECO:0000256" key="5">
    <source>
        <dbReference type="PROSITE-ProRule" id="PRU01248"/>
    </source>
</evidence>
<name>H9UIY1_SPIAZ</name>
<dbReference type="PROSITE" id="PS51900">
    <property type="entry name" value="CB"/>
    <property type="match status" value="1"/>
</dbReference>
<proteinExistence type="inferred from homology"/>
<dbReference type="GO" id="GO:0003677">
    <property type="term" value="F:DNA binding"/>
    <property type="evidence" value="ECO:0007669"/>
    <property type="project" value="UniProtKB-UniRule"/>
</dbReference>
<dbReference type="Gene3D" id="1.10.443.10">
    <property type="entry name" value="Intergrase catalytic core"/>
    <property type="match status" value="1"/>
</dbReference>
<dbReference type="PANTHER" id="PTHR30349:SF64">
    <property type="entry name" value="PROPHAGE INTEGRASE INTD-RELATED"/>
    <property type="match status" value="1"/>
</dbReference>
<dbReference type="PROSITE" id="PS51898">
    <property type="entry name" value="TYR_RECOMBINASE"/>
    <property type="match status" value="1"/>
</dbReference>
<dbReference type="InterPro" id="IPR004107">
    <property type="entry name" value="Integrase_SAM-like_N"/>
</dbReference>
<dbReference type="InterPro" id="IPR044068">
    <property type="entry name" value="CB"/>
</dbReference>
<gene>
    <name evidence="8" type="ordered locus">Spiaf_1411</name>
</gene>
<dbReference type="AlphaFoldDB" id="H9UIY1"/>
<dbReference type="Pfam" id="PF13495">
    <property type="entry name" value="Phage_int_SAM_4"/>
    <property type="match status" value="1"/>
</dbReference>
<dbReference type="STRING" id="889378.Spiaf_1411"/>
<reference evidence="9" key="1">
    <citation type="journal article" date="2013" name="Stand. Genomic Sci.">
        <title>Complete genome sequence of the halophilic bacterium Spirochaeta africana type strain (Z-7692(T)) from the alkaline Lake Magadi in the East African Rift.</title>
        <authorList>
            <person name="Liolos K."/>
            <person name="Abt B."/>
            <person name="Scheuner C."/>
            <person name="Teshima H."/>
            <person name="Held B."/>
            <person name="Lapidus A."/>
            <person name="Nolan M."/>
            <person name="Lucas S."/>
            <person name="Deshpande S."/>
            <person name="Cheng J.F."/>
            <person name="Tapia R."/>
            <person name="Goodwin L.A."/>
            <person name="Pitluck S."/>
            <person name="Pagani I."/>
            <person name="Ivanova N."/>
            <person name="Mavromatis K."/>
            <person name="Mikhailova N."/>
            <person name="Huntemann M."/>
            <person name="Pati A."/>
            <person name="Chen A."/>
            <person name="Palaniappan K."/>
            <person name="Land M."/>
            <person name="Rohde M."/>
            <person name="Tindall B.J."/>
            <person name="Detter J.C."/>
            <person name="Goker M."/>
            <person name="Bristow J."/>
            <person name="Eisen J.A."/>
            <person name="Markowitz V."/>
            <person name="Hugenholtz P."/>
            <person name="Woyke T."/>
            <person name="Klenk H.P."/>
            <person name="Kyrpides N.C."/>
        </authorList>
    </citation>
    <scope>NUCLEOTIDE SEQUENCE</scope>
    <source>
        <strain evidence="9">ATCC 700263 / DSM 8902 / Z-7692</strain>
    </source>
</reference>
<feature type="domain" description="Tyr recombinase" evidence="6">
    <location>
        <begin position="206"/>
        <end position="419"/>
    </location>
</feature>
<evidence type="ECO:0000256" key="3">
    <source>
        <dbReference type="ARBA" id="ARBA00023125"/>
    </source>
</evidence>
<evidence type="ECO:0000259" key="6">
    <source>
        <dbReference type="PROSITE" id="PS51898"/>
    </source>
</evidence>
<dbReference type="KEGG" id="sfc:Spiaf_1411"/>
<dbReference type="eggNOG" id="COG4974">
    <property type="taxonomic scope" value="Bacteria"/>
</dbReference>
<evidence type="ECO:0000313" key="8">
    <source>
        <dbReference type="EMBL" id="AFG37474.1"/>
    </source>
</evidence>
<dbReference type="InterPro" id="IPR011946">
    <property type="entry name" value="Integrase_integron-type"/>
</dbReference>
<comment type="similarity">
    <text evidence="1">Belongs to the 'phage' integrase family.</text>
</comment>
<dbReference type="EMBL" id="CP003282">
    <property type="protein sequence ID" value="AFG37474.1"/>
    <property type="molecule type" value="Genomic_DNA"/>
</dbReference>